<evidence type="ECO:0000259" key="8">
    <source>
        <dbReference type="Pfam" id="PF04545"/>
    </source>
</evidence>
<dbReference type="Pfam" id="PF04542">
    <property type="entry name" value="Sigma70_r2"/>
    <property type="match status" value="1"/>
</dbReference>
<keyword evidence="1" id="KW-0805">Transcription regulation</keyword>
<dbReference type="InterPro" id="IPR036388">
    <property type="entry name" value="WH-like_DNA-bd_sf"/>
</dbReference>
<reference evidence="9" key="1">
    <citation type="journal article" date="2020" name="mSystems">
        <title>Genome- and Community-Level Interaction Insights into Carbon Utilization and Element Cycling Functions of Hydrothermarchaeota in Hydrothermal Sediment.</title>
        <authorList>
            <person name="Zhou Z."/>
            <person name="Liu Y."/>
            <person name="Xu W."/>
            <person name="Pan J."/>
            <person name="Luo Z.H."/>
            <person name="Li M."/>
        </authorList>
    </citation>
    <scope>NUCLEOTIDE SEQUENCE [LARGE SCALE GENOMIC DNA]</scope>
    <source>
        <strain evidence="9">SpSt-774</strain>
    </source>
</reference>
<dbReference type="InterPro" id="IPR013325">
    <property type="entry name" value="RNA_pol_sigma_r2"/>
</dbReference>
<evidence type="ECO:0000256" key="3">
    <source>
        <dbReference type="ARBA" id="ARBA00023125"/>
    </source>
</evidence>
<organism evidence="9">
    <name type="scientific">candidate division WOR-3 bacterium</name>
    <dbReference type="NCBI Taxonomy" id="2052148"/>
    <lineage>
        <taxon>Bacteria</taxon>
        <taxon>Bacteria division WOR-3</taxon>
    </lineage>
</organism>
<dbReference type="AlphaFoldDB" id="A0A7C4XLX6"/>
<dbReference type="EMBL" id="DTGZ01000170">
    <property type="protein sequence ID" value="HGV98418.1"/>
    <property type="molecule type" value="Genomic_DNA"/>
</dbReference>
<dbReference type="PANTHER" id="PTHR30603">
    <property type="entry name" value="RNA POLYMERASE SIGMA FACTOR RPO"/>
    <property type="match status" value="1"/>
</dbReference>
<dbReference type="GO" id="GO:0006352">
    <property type="term" value="P:DNA-templated transcription initiation"/>
    <property type="evidence" value="ECO:0007669"/>
    <property type="project" value="InterPro"/>
</dbReference>
<dbReference type="SUPFAM" id="SSF88659">
    <property type="entry name" value="Sigma3 and sigma4 domains of RNA polymerase sigma factors"/>
    <property type="match status" value="2"/>
</dbReference>
<dbReference type="SUPFAM" id="SSF88946">
    <property type="entry name" value="Sigma2 domain of RNA polymerase sigma factors"/>
    <property type="match status" value="1"/>
</dbReference>
<protein>
    <submittedName>
        <fullName evidence="9">RNA polymerase sigma factor RpoD/SigA</fullName>
    </submittedName>
</protein>
<dbReference type="InterPro" id="IPR050239">
    <property type="entry name" value="Sigma-70_RNA_pol_init_factors"/>
</dbReference>
<dbReference type="InterPro" id="IPR009042">
    <property type="entry name" value="RNA_pol_sigma70_r1_2"/>
</dbReference>
<dbReference type="PRINTS" id="PR00046">
    <property type="entry name" value="SIGMA70FCT"/>
</dbReference>
<dbReference type="InterPro" id="IPR014284">
    <property type="entry name" value="RNA_pol_sigma-70_dom"/>
</dbReference>
<dbReference type="Pfam" id="PF04545">
    <property type="entry name" value="Sigma70_r4"/>
    <property type="match status" value="1"/>
</dbReference>
<dbReference type="InterPro" id="IPR007630">
    <property type="entry name" value="RNA_pol_sigma70_r4"/>
</dbReference>
<gene>
    <name evidence="9" type="ORF">ENV60_09020</name>
</gene>
<evidence type="ECO:0000313" key="9">
    <source>
        <dbReference type="EMBL" id="HGV98418.1"/>
    </source>
</evidence>
<dbReference type="InterPro" id="IPR007627">
    <property type="entry name" value="RNA_pol_sigma70_r2"/>
</dbReference>
<evidence type="ECO:0000259" key="7">
    <source>
        <dbReference type="Pfam" id="PF04542"/>
    </source>
</evidence>
<evidence type="ECO:0000256" key="2">
    <source>
        <dbReference type="ARBA" id="ARBA00023082"/>
    </source>
</evidence>
<dbReference type="PANTHER" id="PTHR30603:SF47">
    <property type="entry name" value="RNA POLYMERASE SIGMA FACTOR SIGD, CHLOROPLASTIC"/>
    <property type="match status" value="1"/>
</dbReference>
<feature type="domain" description="RNA polymerase sigma-70 region 1.2" evidence="5">
    <location>
        <begin position="10"/>
        <end position="40"/>
    </location>
</feature>
<comment type="caution">
    <text evidence="9">The sequence shown here is derived from an EMBL/GenBank/DDBJ whole genome shotgun (WGS) entry which is preliminary data.</text>
</comment>
<dbReference type="InterPro" id="IPR007624">
    <property type="entry name" value="RNA_pol_sigma70_r3"/>
</dbReference>
<dbReference type="InterPro" id="IPR000943">
    <property type="entry name" value="RNA_pol_sigma70"/>
</dbReference>
<feature type="domain" description="RNA polymerase sigma-70 region 3" evidence="6">
    <location>
        <begin position="126"/>
        <end position="180"/>
    </location>
</feature>
<accession>A0A7C4XLX6</accession>
<evidence type="ECO:0000256" key="4">
    <source>
        <dbReference type="ARBA" id="ARBA00023163"/>
    </source>
</evidence>
<dbReference type="Gene3D" id="1.10.10.10">
    <property type="entry name" value="Winged helix-like DNA-binding domain superfamily/Winged helix DNA-binding domain"/>
    <property type="match status" value="2"/>
</dbReference>
<name>A0A7C4XLX6_UNCW3</name>
<feature type="domain" description="RNA polymerase sigma-70 region 4" evidence="8">
    <location>
        <begin position="224"/>
        <end position="276"/>
    </location>
</feature>
<dbReference type="Pfam" id="PF04539">
    <property type="entry name" value="Sigma70_r3"/>
    <property type="match status" value="1"/>
</dbReference>
<dbReference type="Gene3D" id="1.10.601.10">
    <property type="entry name" value="RNA Polymerase Primary Sigma Factor"/>
    <property type="match status" value="1"/>
</dbReference>
<feature type="domain" description="RNA polymerase sigma-70 region 2" evidence="7">
    <location>
        <begin position="47"/>
        <end position="111"/>
    </location>
</feature>
<evidence type="ECO:0000259" key="5">
    <source>
        <dbReference type="Pfam" id="PF00140"/>
    </source>
</evidence>
<dbReference type="NCBIfam" id="TIGR02937">
    <property type="entry name" value="sigma70-ECF"/>
    <property type="match status" value="1"/>
</dbReference>
<proteinExistence type="predicted"/>
<evidence type="ECO:0000256" key="1">
    <source>
        <dbReference type="ARBA" id="ARBA00023015"/>
    </source>
</evidence>
<dbReference type="GO" id="GO:0016987">
    <property type="term" value="F:sigma factor activity"/>
    <property type="evidence" value="ECO:0007669"/>
    <property type="project" value="UniProtKB-KW"/>
</dbReference>
<keyword evidence="2" id="KW-0731">Sigma factor</keyword>
<dbReference type="InterPro" id="IPR013324">
    <property type="entry name" value="RNA_pol_sigma_r3/r4-like"/>
</dbReference>
<dbReference type="Pfam" id="PF00140">
    <property type="entry name" value="Sigma70_r1_2"/>
    <property type="match status" value="1"/>
</dbReference>
<dbReference type="CDD" id="cd06171">
    <property type="entry name" value="Sigma70_r4"/>
    <property type="match status" value="1"/>
</dbReference>
<dbReference type="GO" id="GO:0003677">
    <property type="term" value="F:DNA binding"/>
    <property type="evidence" value="ECO:0007669"/>
    <property type="project" value="UniProtKB-KW"/>
</dbReference>
<evidence type="ECO:0000259" key="6">
    <source>
        <dbReference type="Pfam" id="PF04539"/>
    </source>
</evidence>
<sequence>MIKLLGERGLKQYFEEVNKYPLLDKEEEYKLAKRVREKNDQDAKEKLILSNLRIVISICSKFHNCGLSLSELINAGNQGLLHAVEKYDERKGYRFCTYSVWWIKRAIYEAINAEFGIVAKSRLAKRIQAFIPRFVQNKGREPTIQELAEGLKTDPSRISRALTELIPSLSLDTTFEQDDSDTPYIEKLRIDEAMGKYTGLDGFIAPAPEDVLKKKMQKENLAQAISTLLPREQEIIKRFFGLDDFEPQSLEEISRVLNITKERVRQIRDNALKKLKIFFSTKPHKRL</sequence>
<keyword evidence="4" id="KW-0804">Transcription</keyword>
<keyword evidence="3" id="KW-0238">DNA-binding</keyword>